<feature type="non-terminal residue" evidence="2">
    <location>
        <position position="74"/>
    </location>
</feature>
<proteinExistence type="predicted"/>
<feature type="region of interest" description="Disordered" evidence="1">
    <location>
        <begin position="40"/>
        <end position="74"/>
    </location>
</feature>
<reference evidence="2" key="1">
    <citation type="submission" date="2018-05" db="EMBL/GenBank/DDBJ databases">
        <authorList>
            <person name="Lanie J.A."/>
            <person name="Ng W.-L."/>
            <person name="Kazmierczak K.M."/>
            <person name="Andrzejewski T.M."/>
            <person name="Davidsen T.M."/>
            <person name="Wayne K.J."/>
            <person name="Tettelin H."/>
            <person name="Glass J.I."/>
            <person name="Rusch D."/>
            <person name="Podicherti R."/>
            <person name="Tsui H.-C.T."/>
            <person name="Winkler M.E."/>
        </authorList>
    </citation>
    <scope>NUCLEOTIDE SEQUENCE</scope>
</reference>
<accession>A0A381SWW9</accession>
<feature type="compositionally biased region" description="Polar residues" evidence="1">
    <location>
        <begin position="43"/>
        <end position="57"/>
    </location>
</feature>
<sequence length="74" mass="8660">MTKIDKNDLENINFLKKELKLKNIQSIKIKKGDYEIEISSSENVSNQRIQQIPSQDENSQKTDQIPKQKNETKL</sequence>
<protein>
    <submittedName>
        <fullName evidence="2">Uncharacterized protein</fullName>
    </submittedName>
</protein>
<evidence type="ECO:0000256" key="1">
    <source>
        <dbReference type="SAM" id="MobiDB-lite"/>
    </source>
</evidence>
<feature type="compositionally biased region" description="Basic and acidic residues" evidence="1">
    <location>
        <begin position="58"/>
        <end position="74"/>
    </location>
</feature>
<evidence type="ECO:0000313" key="2">
    <source>
        <dbReference type="EMBL" id="SVA05853.1"/>
    </source>
</evidence>
<gene>
    <name evidence="2" type="ORF">METZ01_LOCUS58707</name>
</gene>
<feature type="non-terminal residue" evidence="2">
    <location>
        <position position="1"/>
    </location>
</feature>
<dbReference type="EMBL" id="UINC01003383">
    <property type="protein sequence ID" value="SVA05853.1"/>
    <property type="molecule type" value="Genomic_DNA"/>
</dbReference>
<dbReference type="AlphaFoldDB" id="A0A381SWW9"/>
<organism evidence="2">
    <name type="scientific">marine metagenome</name>
    <dbReference type="NCBI Taxonomy" id="408172"/>
    <lineage>
        <taxon>unclassified sequences</taxon>
        <taxon>metagenomes</taxon>
        <taxon>ecological metagenomes</taxon>
    </lineage>
</organism>
<name>A0A381SWW9_9ZZZZ</name>